<keyword evidence="7 8" id="KW-0539">Nucleus</keyword>
<evidence type="ECO:0000256" key="9">
    <source>
        <dbReference type="RuleBase" id="RU369094"/>
    </source>
</evidence>
<reference evidence="13" key="1">
    <citation type="journal article" date="2019" name="Curr. Biol.">
        <title>Genome Sequence of Striga asiatica Provides Insight into the Evolution of Plant Parasitism.</title>
        <authorList>
            <person name="Yoshida S."/>
            <person name="Kim S."/>
            <person name="Wafula E.K."/>
            <person name="Tanskanen J."/>
            <person name="Kim Y.M."/>
            <person name="Honaas L."/>
            <person name="Yang Z."/>
            <person name="Spallek T."/>
            <person name="Conn C.E."/>
            <person name="Ichihashi Y."/>
            <person name="Cheong K."/>
            <person name="Cui S."/>
            <person name="Der J.P."/>
            <person name="Gundlach H."/>
            <person name="Jiao Y."/>
            <person name="Hori C."/>
            <person name="Ishida J.K."/>
            <person name="Kasahara H."/>
            <person name="Kiba T."/>
            <person name="Kim M.S."/>
            <person name="Koo N."/>
            <person name="Laohavisit A."/>
            <person name="Lee Y.H."/>
            <person name="Lumba S."/>
            <person name="McCourt P."/>
            <person name="Mortimer J.C."/>
            <person name="Mutuku J.M."/>
            <person name="Nomura T."/>
            <person name="Sasaki-Sekimoto Y."/>
            <person name="Seto Y."/>
            <person name="Wang Y."/>
            <person name="Wakatake T."/>
            <person name="Sakakibara H."/>
            <person name="Demura T."/>
            <person name="Yamaguchi S."/>
            <person name="Yoneyama K."/>
            <person name="Manabe R.I."/>
            <person name="Nelson D.C."/>
            <person name="Schulman A.H."/>
            <person name="Timko M.P."/>
            <person name="dePamphilis C.W."/>
            <person name="Choi D."/>
            <person name="Shirasu K."/>
        </authorList>
    </citation>
    <scope>NUCLEOTIDE SEQUENCE [LARGE SCALE GENOMIC DNA]</scope>
    <source>
        <strain evidence="13">cv. UVA1</strain>
    </source>
</reference>
<name>A0A5A7PUD5_STRAF</name>
<evidence type="ECO:0000259" key="11">
    <source>
        <dbReference type="PROSITE" id="PS50884"/>
    </source>
</evidence>
<feature type="domain" description="Dof-type" evidence="11">
    <location>
        <begin position="32"/>
        <end position="86"/>
    </location>
</feature>
<dbReference type="PROSITE" id="PS50884">
    <property type="entry name" value="ZF_DOF_2"/>
    <property type="match status" value="1"/>
</dbReference>
<dbReference type="PROSITE" id="PS01361">
    <property type="entry name" value="ZF_DOF_1"/>
    <property type="match status" value="1"/>
</dbReference>
<dbReference type="GO" id="GO:0003700">
    <property type="term" value="F:DNA-binding transcription factor activity"/>
    <property type="evidence" value="ECO:0007669"/>
    <property type="project" value="UniProtKB-UniRule"/>
</dbReference>
<dbReference type="Proteomes" id="UP000325081">
    <property type="component" value="Unassembled WGS sequence"/>
</dbReference>
<dbReference type="InterPro" id="IPR045174">
    <property type="entry name" value="Dof"/>
</dbReference>
<accession>A0A5A7PUD5</accession>
<dbReference type="InterPro" id="IPR003851">
    <property type="entry name" value="Znf_Dof"/>
</dbReference>
<evidence type="ECO:0000256" key="8">
    <source>
        <dbReference type="PROSITE-ProRule" id="PRU00071"/>
    </source>
</evidence>
<dbReference type="EMBL" id="BKCP01005183">
    <property type="protein sequence ID" value="GER36445.1"/>
    <property type="molecule type" value="Genomic_DNA"/>
</dbReference>
<feature type="compositionally biased region" description="Pro residues" evidence="10">
    <location>
        <begin position="1"/>
        <end position="12"/>
    </location>
</feature>
<keyword evidence="13" id="KW-1185">Reference proteome</keyword>
<keyword evidence="5 8" id="KW-0238">DNA-binding</keyword>
<feature type="compositionally biased region" description="Low complexity" evidence="10">
    <location>
        <begin position="227"/>
        <end position="244"/>
    </location>
</feature>
<proteinExistence type="predicted"/>
<dbReference type="PANTHER" id="PTHR31992">
    <property type="entry name" value="DOF ZINC FINGER PROTEIN DOF1.4-RELATED"/>
    <property type="match status" value="1"/>
</dbReference>
<comment type="subcellular location">
    <subcellularLocation>
        <location evidence="8 9">Nucleus</location>
    </subcellularLocation>
</comment>
<keyword evidence="6 9" id="KW-0804">Transcription</keyword>
<feature type="region of interest" description="Disordered" evidence="10">
    <location>
        <begin position="1"/>
        <end position="35"/>
    </location>
</feature>
<sequence>MENPMQPAPPPPPRRRPEMGNHQPNHPPPPPQKCPRCDSTNTKFCYYNNYSLAQPRYFCKACRRYWTQGGTLRNVPVGGGTRRARRPRPAAAAARVAGVPRPAPPPLAVPPPRPNPGALRAPILPPTGNGGVGGSFFAGGSFLAGIPNFGGGQYDAAGNMGLLQSFQSLQPPSANQVFPAQHQGLNIVNPGRPGLNPWAQSFMRGSSSAGTSSGFWGRAEESQPVQNPFNPNHWSDNNNNPDGV</sequence>
<gene>
    <name evidence="12" type="ORF">STAS_12778</name>
</gene>
<evidence type="ECO:0000313" key="12">
    <source>
        <dbReference type="EMBL" id="GER36445.1"/>
    </source>
</evidence>
<evidence type="ECO:0000256" key="4">
    <source>
        <dbReference type="ARBA" id="ARBA00023015"/>
    </source>
</evidence>
<evidence type="ECO:0000256" key="1">
    <source>
        <dbReference type="ARBA" id="ARBA00022723"/>
    </source>
</evidence>
<keyword evidence="2 8" id="KW-0863">Zinc-finger</keyword>
<dbReference type="GO" id="GO:0005634">
    <property type="term" value="C:nucleus"/>
    <property type="evidence" value="ECO:0007669"/>
    <property type="project" value="UniProtKB-SubCell"/>
</dbReference>
<keyword evidence="3 9" id="KW-0862">Zinc</keyword>
<evidence type="ECO:0000256" key="6">
    <source>
        <dbReference type="ARBA" id="ARBA00023163"/>
    </source>
</evidence>
<organism evidence="12 13">
    <name type="scientific">Striga asiatica</name>
    <name type="common">Asiatic witchweed</name>
    <name type="synonym">Buchnera asiatica</name>
    <dbReference type="NCBI Taxonomy" id="4170"/>
    <lineage>
        <taxon>Eukaryota</taxon>
        <taxon>Viridiplantae</taxon>
        <taxon>Streptophyta</taxon>
        <taxon>Embryophyta</taxon>
        <taxon>Tracheophyta</taxon>
        <taxon>Spermatophyta</taxon>
        <taxon>Magnoliopsida</taxon>
        <taxon>eudicotyledons</taxon>
        <taxon>Gunneridae</taxon>
        <taxon>Pentapetalae</taxon>
        <taxon>asterids</taxon>
        <taxon>lamiids</taxon>
        <taxon>Lamiales</taxon>
        <taxon>Orobanchaceae</taxon>
        <taxon>Buchnereae</taxon>
        <taxon>Striga</taxon>
    </lineage>
</organism>
<dbReference type="GO" id="GO:0003677">
    <property type="term" value="F:DNA binding"/>
    <property type="evidence" value="ECO:0007669"/>
    <property type="project" value="UniProtKB-UniRule"/>
</dbReference>
<evidence type="ECO:0000256" key="5">
    <source>
        <dbReference type="ARBA" id="ARBA00023125"/>
    </source>
</evidence>
<feature type="compositionally biased region" description="Polar residues" evidence="10">
    <location>
        <begin position="203"/>
        <end position="214"/>
    </location>
</feature>
<evidence type="ECO:0000256" key="10">
    <source>
        <dbReference type="SAM" id="MobiDB-lite"/>
    </source>
</evidence>
<dbReference type="GO" id="GO:0008270">
    <property type="term" value="F:zinc ion binding"/>
    <property type="evidence" value="ECO:0007669"/>
    <property type="project" value="UniProtKB-KW"/>
</dbReference>
<comment type="caution">
    <text evidence="12">The sequence shown here is derived from an EMBL/GenBank/DDBJ whole genome shotgun (WGS) entry which is preliminary data.</text>
</comment>
<evidence type="ECO:0000256" key="7">
    <source>
        <dbReference type="ARBA" id="ARBA00023242"/>
    </source>
</evidence>
<dbReference type="Pfam" id="PF02701">
    <property type="entry name" value="Zn_ribbon_Dof"/>
    <property type="match status" value="1"/>
</dbReference>
<evidence type="ECO:0000313" key="13">
    <source>
        <dbReference type="Proteomes" id="UP000325081"/>
    </source>
</evidence>
<keyword evidence="4 9" id="KW-0805">Transcription regulation</keyword>
<feature type="region of interest" description="Disordered" evidence="10">
    <location>
        <begin position="77"/>
        <end position="107"/>
    </location>
</feature>
<feature type="region of interest" description="Disordered" evidence="10">
    <location>
        <begin position="200"/>
        <end position="244"/>
    </location>
</feature>
<protein>
    <recommendedName>
        <fullName evidence="9">Dof zinc finger protein</fullName>
    </recommendedName>
</protein>
<dbReference type="AlphaFoldDB" id="A0A5A7PUD5"/>
<dbReference type="OrthoDB" id="10420720at2759"/>
<keyword evidence="1 9" id="KW-0479">Metal-binding</keyword>
<evidence type="ECO:0000256" key="3">
    <source>
        <dbReference type="ARBA" id="ARBA00022833"/>
    </source>
</evidence>
<evidence type="ECO:0000256" key="2">
    <source>
        <dbReference type="ARBA" id="ARBA00022771"/>
    </source>
</evidence>
<feature type="compositionally biased region" description="Low complexity" evidence="10">
    <location>
        <begin position="89"/>
        <end position="100"/>
    </location>
</feature>
<comment type="function">
    <text evidence="9">Transcription factor that binds specifically to a 5'-AA[AG]G-3' consensus core sequence.</text>
</comment>